<dbReference type="SUPFAM" id="SSF48295">
    <property type="entry name" value="TrpR-like"/>
    <property type="match status" value="1"/>
</dbReference>
<dbReference type="AlphaFoldDB" id="A0A2D2DLK4"/>
<dbReference type="Pfam" id="PF01527">
    <property type="entry name" value="HTH_Tnp_1"/>
    <property type="match status" value="1"/>
</dbReference>
<dbReference type="InterPro" id="IPR010921">
    <property type="entry name" value="Trp_repressor/repl_initiator"/>
</dbReference>
<evidence type="ECO:0000256" key="1">
    <source>
        <dbReference type="SAM" id="MobiDB-lite"/>
    </source>
</evidence>
<dbReference type="GO" id="GO:0004803">
    <property type="term" value="F:transposase activity"/>
    <property type="evidence" value="ECO:0007669"/>
    <property type="project" value="InterPro"/>
</dbReference>
<feature type="region of interest" description="Disordered" evidence="1">
    <location>
        <begin position="1"/>
        <end position="20"/>
    </location>
</feature>
<dbReference type="OrthoDB" id="9774685at2"/>
<evidence type="ECO:0000313" key="2">
    <source>
        <dbReference type="EMBL" id="ATQ74936.1"/>
    </source>
</evidence>
<protein>
    <recommendedName>
        <fullName evidence="5">Transposase</fullName>
    </recommendedName>
</protein>
<dbReference type="KEGG" id="mass:CR152_10660"/>
<organism evidence="3 4">
    <name type="scientific">Massilia violaceinigra</name>
    <dbReference type="NCBI Taxonomy" id="2045208"/>
    <lineage>
        <taxon>Bacteria</taxon>
        <taxon>Pseudomonadati</taxon>
        <taxon>Pseudomonadota</taxon>
        <taxon>Betaproteobacteria</taxon>
        <taxon>Burkholderiales</taxon>
        <taxon>Oxalobacteraceae</taxon>
        <taxon>Telluria group</taxon>
        <taxon>Massilia</taxon>
    </lineage>
</organism>
<dbReference type="EMBL" id="CP024608">
    <property type="protein sequence ID" value="ATQ74936.1"/>
    <property type="molecule type" value="Genomic_DNA"/>
</dbReference>
<dbReference type="KEGG" id="mass:CR152_15880"/>
<evidence type="ECO:0000313" key="4">
    <source>
        <dbReference type="Proteomes" id="UP000229897"/>
    </source>
</evidence>
<name>A0A2D2DLK4_9BURK</name>
<dbReference type="GO" id="GO:0006313">
    <property type="term" value="P:DNA transposition"/>
    <property type="evidence" value="ECO:0007669"/>
    <property type="project" value="InterPro"/>
</dbReference>
<reference evidence="3" key="1">
    <citation type="submission" date="2017-10" db="EMBL/GenBank/DDBJ databases">
        <title>Massilia psychrophilum sp. nov., a novel purple-pigmented bacterium isolated from Tianshan glacier, Xinjiang Municipality, China.</title>
        <authorList>
            <person name="Wang H."/>
        </authorList>
    </citation>
    <scope>NUCLEOTIDE SEQUENCE [LARGE SCALE GENOMIC DNA]</scope>
    <source>
        <strain evidence="3">B2</strain>
    </source>
</reference>
<dbReference type="RefSeq" id="WP_099874909.1">
    <property type="nucleotide sequence ID" value="NZ_CP024608.1"/>
</dbReference>
<evidence type="ECO:0008006" key="5">
    <source>
        <dbReference type="Google" id="ProtNLM"/>
    </source>
</evidence>
<dbReference type="EMBL" id="CP024608">
    <property type="protein sequence ID" value="ATQ75840.1"/>
    <property type="molecule type" value="Genomic_DNA"/>
</dbReference>
<dbReference type="InterPro" id="IPR002514">
    <property type="entry name" value="Transposase_8"/>
</dbReference>
<evidence type="ECO:0000313" key="3">
    <source>
        <dbReference type="EMBL" id="ATQ75840.1"/>
    </source>
</evidence>
<keyword evidence="4" id="KW-1185">Reference proteome</keyword>
<gene>
    <name evidence="2" type="ORF">CR152_10660</name>
    <name evidence="3" type="ORF">CR152_15880</name>
</gene>
<dbReference type="NCBIfam" id="NF047595">
    <property type="entry name" value="IS66_ISRel24_TnpA"/>
    <property type="match status" value="1"/>
</dbReference>
<dbReference type="Proteomes" id="UP000229897">
    <property type="component" value="Chromosome"/>
</dbReference>
<proteinExistence type="predicted"/>
<feature type="compositionally biased region" description="Polar residues" evidence="1">
    <location>
        <begin position="1"/>
        <end position="10"/>
    </location>
</feature>
<dbReference type="GO" id="GO:0043565">
    <property type="term" value="F:sequence-specific DNA binding"/>
    <property type="evidence" value="ECO:0007669"/>
    <property type="project" value="InterPro"/>
</dbReference>
<sequence length="126" mass="13585">MDTKIQSLTTPRKRGPYRQHSTEFKREVVARSLVAGTSVSRLAREFNINANQVFTWRRQFADLHGAVNAAPAALMPVTVLDSPDVAAKPALPASGVMLLTVGRAQLRLEGGVDAVALAQVLARLLP</sequence>
<accession>A0A2D2DLK4</accession>